<accession>A0A1R3KXK7</accession>
<name>A0A1R3KXK7_COCAP</name>
<dbReference type="EMBL" id="AWWV01000778">
    <property type="protein sequence ID" value="OMP11843.1"/>
    <property type="molecule type" value="Genomic_DNA"/>
</dbReference>
<organism evidence="1 2">
    <name type="scientific">Corchorus capsularis</name>
    <name type="common">Jute</name>
    <dbReference type="NCBI Taxonomy" id="210143"/>
    <lineage>
        <taxon>Eukaryota</taxon>
        <taxon>Viridiplantae</taxon>
        <taxon>Streptophyta</taxon>
        <taxon>Embryophyta</taxon>
        <taxon>Tracheophyta</taxon>
        <taxon>Spermatophyta</taxon>
        <taxon>Magnoliopsida</taxon>
        <taxon>eudicotyledons</taxon>
        <taxon>Gunneridae</taxon>
        <taxon>Pentapetalae</taxon>
        <taxon>rosids</taxon>
        <taxon>malvids</taxon>
        <taxon>Malvales</taxon>
        <taxon>Malvaceae</taxon>
        <taxon>Grewioideae</taxon>
        <taxon>Apeibeae</taxon>
        <taxon>Corchorus</taxon>
    </lineage>
</organism>
<protein>
    <submittedName>
        <fullName evidence="1">Uncharacterized protein</fullName>
    </submittedName>
</protein>
<evidence type="ECO:0000313" key="1">
    <source>
        <dbReference type="EMBL" id="OMP11843.1"/>
    </source>
</evidence>
<sequence length="19" mass="2398">MVHPRVRTTSLEKRWIPYK</sequence>
<dbReference type="Gramene" id="OMP11843">
    <property type="protein sequence ID" value="OMP11843"/>
    <property type="gene ID" value="CCACVL1_00238"/>
</dbReference>
<proteinExistence type="predicted"/>
<comment type="caution">
    <text evidence="1">The sequence shown here is derived from an EMBL/GenBank/DDBJ whole genome shotgun (WGS) entry which is preliminary data.</text>
</comment>
<dbReference type="AlphaFoldDB" id="A0A1R3KXK7"/>
<reference evidence="1 2" key="1">
    <citation type="submission" date="2013-09" db="EMBL/GenBank/DDBJ databases">
        <title>Corchorus capsularis genome sequencing.</title>
        <authorList>
            <person name="Alam M."/>
            <person name="Haque M.S."/>
            <person name="Islam M.S."/>
            <person name="Emdad E.M."/>
            <person name="Islam M.M."/>
            <person name="Ahmed B."/>
            <person name="Halim A."/>
            <person name="Hossen Q.M.M."/>
            <person name="Hossain M.Z."/>
            <person name="Ahmed R."/>
            <person name="Khan M.M."/>
            <person name="Islam R."/>
            <person name="Rashid M.M."/>
            <person name="Khan S.A."/>
            <person name="Rahman M.S."/>
            <person name="Alam M."/>
        </authorList>
    </citation>
    <scope>NUCLEOTIDE SEQUENCE [LARGE SCALE GENOMIC DNA]</scope>
    <source>
        <strain evidence="2">cv. CVL-1</strain>
        <tissue evidence="1">Whole seedling</tissue>
    </source>
</reference>
<keyword evidence="2" id="KW-1185">Reference proteome</keyword>
<dbReference type="Proteomes" id="UP000188268">
    <property type="component" value="Unassembled WGS sequence"/>
</dbReference>
<gene>
    <name evidence="1" type="ORF">CCACVL1_00238</name>
</gene>
<evidence type="ECO:0000313" key="2">
    <source>
        <dbReference type="Proteomes" id="UP000188268"/>
    </source>
</evidence>